<dbReference type="EMBL" id="JARJBC010000035">
    <property type="protein sequence ID" value="MDF3294071.1"/>
    <property type="molecule type" value="Genomic_DNA"/>
</dbReference>
<organism evidence="2 3">
    <name type="scientific">Streptomyces silvisoli</name>
    <dbReference type="NCBI Taxonomy" id="3034235"/>
    <lineage>
        <taxon>Bacteria</taxon>
        <taxon>Bacillati</taxon>
        <taxon>Actinomycetota</taxon>
        <taxon>Actinomycetes</taxon>
        <taxon>Kitasatosporales</taxon>
        <taxon>Streptomycetaceae</taxon>
        <taxon>Streptomyces</taxon>
    </lineage>
</organism>
<evidence type="ECO:0000256" key="1">
    <source>
        <dbReference type="SAM" id="MobiDB-lite"/>
    </source>
</evidence>
<comment type="caution">
    <text evidence="2">The sequence shown here is derived from an EMBL/GenBank/DDBJ whole genome shotgun (WGS) entry which is preliminary data.</text>
</comment>
<evidence type="ECO:0000313" key="2">
    <source>
        <dbReference type="EMBL" id="MDF3294071.1"/>
    </source>
</evidence>
<evidence type="ECO:0008006" key="4">
    <source>
        <dbReference type="Google" id="ProtNLM"/>
    </source>
</evidence>
<feature type="compositionally biased region" description="Polar residues" evidence="1">
    <location>
        <begin position="86"/>
        <end position="101"/>
    </location>
</feature>
<dbReference type="RefSeq" id="WP_276096891.1">
    <property type="nucleotide sequence ID" value="NZ_JARJBC010000035.1"/>
</dbReference>
<sequence length="129" mass="13918">MSGDKGDLKSSSQSKKDAVSALKGLEEDLKTDGSWADSSTHDAVNTLKGWDTATGLKDALTEWGQQVNDLRNRFLGEQTALGKTNTLFVGNDGDTSGQFSIQPRMPLSPQDQYPPLVLNPSPTSKLSDY</sequence>
<feature type="region of interest" description="Disordered" evidence="1">
    <location>
        <begin position="1"/>
        <end position="20"/>
    </location>
</feature>
<name>A0ABT5ZWD4_9ACTN</name>
<keyword evidence="3" id="KW-1185">Reference proteome</keyword>
<feature type="compositionally biased region" description="Polar residues" evidence="1">
    <location>
        <begin position="120"/>
        <end position="129"/>
    </location>
</feature>
<feature type="region of interest" description="Disordered" evidence="1">
    <location>
        <begin position="86"/>
        <end position="129"/>
    </location>
</feature>
<proteinExistence type="predicted"/>
<accession>A0ABT5ZWD4</accession>
<gene>
    <name evidence="2" type="ORF">P3G67_33650</name>
</gene>
<evidence type="ECO:0000313" key="3">
    <source>
        <dbReference type="Proteomes" id="UP001216579"/>
    </source>
</evidence>
<reference evidence="2 3" key="1">
    <citation type="submission" date="2023-03" db="EMBL/GenBank/DDBJ databases">
        <title>Draft genome sequence of Streptomyces sp. RB6PN23 isolated from peat swamp forest in Thailand.</title>
        <authorList>
            <person name="Klaysubun C."/>
            <person name="Duangmal K."/>
        </authorList>
    </citation>
    <scope>NUCLEOTIDE SEQUENCE [LARGE SCALE GENOMIC DNA]</scope>
    <source>
        <strain evidence="2 3">RB6PN23</strain>
    </source>
</reference>
<dbReference type="Proteomes" id="UP001216579">
    <property type="component" value="Unassembled WGS sequence"/>
</dbReference>
<protein>
    <recommendedName>
        <fullName evidence="4">WXG100 family type VII secretion target</fullName>
    </recommendedName>
</protein>